<dbReference type="InterPro" id="IPR036259">
    <property type="entry name" value="MFS_trans_sf"/>
</dbReference>
<dbReference type="PROSITE" id="PS50850">
    <property type="entry name" value="MFS"/>
    <property type="match status" value="1"/>
</dbReference>
<evidence type="ECO:0000256" key="1">
    <source>
        <dbReference type="ARBA" id="ARBA00004651"/>
    </source>
</evidence>
<evidence type="ECO:0000256" key="5">
    <source>
        <dbReference type="ARBA" id="ARBA00022989"/>
    </source>
</evidence>
<dbReference type="RefSeq" id="WP_346750577.1">
    <property type="nucleotide sequence ID" value="NZ_JAUJEA010000001.1"/>
</dbReference>
<evidence type="ECO:0000259" key="8">
    <source>
        <dbReference type="PROSITE" id="PS50850"/>
    </source>
</evidence>
<evidence type="ECO:0000313" key="10">
    <source>
        <dbReference type="Proteomes" id="UP001172082"/>
    </source>
</evidence>
<evidence type="ECO:0000256" key="6">
    <source>
        <dbReference type="ARBA" id="ARBA00023136"/>
    </source>
</evidence>
<protein>
    <submittedName>
        <fullName evidence="9">MFS transporter</fullName>
    </submittedName>
</protein>
<feature type="transmembrane region" description="Helical" evidence="7">
    <location>
        <begin position="57"/>
        <end position="75"/>
    </location>
</feature>
<feature type="transmembrane region" description="Helical" evidence="7">
    <location>
        <begin position="225"/>
        <end position="245"/>
    </location>
</feature>
<evidence type="ECO:0000313" key="9">
    <source>
        <dbReference type="EMBL" id="MDN5200554.1"/>
    </source>
</evidence>
<dbReference type="InterPro" id="IPR050171">
    <property type="entry name" value="MFS_Transporters"/>
</dbReference>
<evidence type="ECO:0000256" key="4">
    <source>
        <dbReference type="ARBA" id="ARBA00022692"/>
    </source>
</evidence>
<feature type="domain" description="Major facilitator superfamily (MFS) profile" evidence="8">
    <location>
        <begin position="21"/>
        <end position="405"/>
    </location>
</feature>
<keyword evidence="2" id="KW-0813">Transport</keyword>
<proteinExistence type="predicted"/>
<dbReference type="Proteomes" id="UP001172082">
    <property type="component" value="Unassembled WGS sequence"/>
</dbReference>
<dbReference type="PANTHER" id="PTHR23517:SF2">
    <property type="entry name" value="MULTIDRUG RESISTANCE PROTEIN MDTH"/>
    <property type="match status" value="1"/>
</dbReference>
<name>A0ABT8KIN2_9BACT</name>
<dbReference type="Gene3D" id="1.20.1250.20">
    <property type="entry name" value="MFS general substrate transporter like domains"/>
    <property type="match status" value="1"/>
</dbReference>
<feature type="transmembrane region" description="Helical" evidence="7">
    <location>
        <begin position="108"/>
        <end position="126"/>
    </location>
</feature>
<evidence type="ECO:0000256" key="3">
    <source>
        <dbReference type="ARBA" id="ARBA00022475"/>
    </source>
</evidence>
<dbReference type="PANTHER" id="PTHR23517">
    <property type="entry name" value="RESISTANCE PROTEIN MDTM, PUTATIVE-RELATED-RELATED"/>
    <property type="match status" value="1"/>
</dbReference>
<keyword evidence="6 7" id="KW-0472">Membrane</keyword>
<feature type="transmembrane region" description="Helical" evidence="7">
    <location>
        <begin position="82"/>
        <end position="102"/>
    </location>
</feature>
<comment type="caution">
    <text evidence="9">The sequence shown here is derived from an EMBL/GenBank/DDBJ whole genome shotgun (WGS) entry which is preliminary data.</text>
</comment>
<feature type="transmembrane region" description="Helical" evidence="7">
    <location>
        <begin position="313"/>
        <end position="334"/>
    </location>
</feature>
<dbReference type="EMBL" id="JAUJEA010000001">
    <property type="protein sequence ID" value="MDN5200554.1"/>
    <property type="molecule type" value="Genomic_DNA"/>
</dbReference>
<evidence type="ECO:0000256" key="7">
    <source>
        <dbReference type="SAM" id="Phobius"/>
    </source>
</evidence>
<feature type="transmembrane region" description="Helical" evidence="7">
    <location>
        <begin position="147"/>
        <end position="169"/>
    </location>
</feature>
<keyword evidence="10" id="KW-1185">Reference proteome</keyword>
<feature type="transmembrane region" description="Helical" evidence="7">
    <location>
        <begin position="380"/>
        <end position="398"/>
    </location>
</feature>
<reference evidence="9" key="1">
    <citation type="submission" date="2023-06" db="EMBL/GenBank/DDBJ databases">
        <title>Genomic of Parafulvivirga corallium.</title>
        <authorList>
            <person name="Wang G."/>
        </authorList>
    </citation>
    <scope>NUCLEOTIDE SEQUENCE</scope>
    <source>
        <strain evidence="9">BMA10</strain>
    </source>
</reference>
<comment type="subcellular location">
    <subcellularLocation>
        <location evidence="1">Cell membrane</location>
        <topology evidence="1">Multi-pass membrane protein</topology>
    </subcellularLocation>
</comment>
<accession>A0ABT8KIN2</accession>
<feature type="transmembrane region" description="Helical" evidence="7">
    <location>
        <begin position="290"/>
        <end position="307"/>
    </location>
</feature>
<feature type="transmembrane region" description="Helical" evidence="7">
    <location>
        <begin position="175"/>
        <end position="193"/>
    </location>
</feature>
<keyword evidence="3" id="KW-1003">Cell membrane</keyword>
<organism evidence="9 10">
    <name type="scientific">Splendidivirga corallicola</name>
    <dbReference type="NCBI Taxonomy" id="3051826"/>
    <lineage>
        <taxon>Bacteria</taxon>
        <taxon>Pseudomonadati</taxon>
        <taxon>Bacteroidota</taxon>
        <taxon>Cytophagia</taxon>
        <taxon>Cytophagales</taxon>
        <taxon>Splendidivirgaceae</taxon>
        <taxon>Splendidivirga</taxon>
    </lineage>
</organism>
<dbReference type="InterPro" id="IPR011701">
    <property type="entry name" value="MFS"/>
</dbReference>
<keyword evidence="4 7" id="KW-0812">Transmembrane</keyword>
<feature type="transmembrane region" description="Helical" evidence="7">
    <location>
        <begin position="21"/>
        <end position="45"/>
    </location>
</feature>
<dbReference type="Pfam" id="PF07690">
    <property type="entry name" value="MFS_1"/>
    <property type="match status" value="1"/>
</dbReference>
<dbReference type="InterPro" id="IPR020846">
    <property type="entry name" value="MFS_dom"/>
</dbReference>
<evidence type="ECO:0000256" key="2">
    <source>
        <dbReference type="ARBA" id="ARBA00022448"/>
    </source>
</evidence>
<gene>
    <name evidence="9" type="ORF">QQ008_04255</name>
</gene>
<feature type="transmembrane region" description="Helical" evidence="7">
    <location>
        <begin position="354"/>
        <end position="374"/>
    </location>
</feature>
<dbReference type="SUPFAM" id="SSF103473">
    <property type="entry name" value="MFS general substrate transporter"/>
    <property type="match status" value="1"/>
</dbReference>
<feature type="transmembrane region" description="Helical" evidence="7">
    <location>
        <begin position="260"/>
        <end position="278"/>
    </location>
</feature>
<sequence>MNAFSKTAKLYKDSYSGHPREVWVLAALTLINRMGTMVLPFLTVYLTTVLNFPLKQAGMIVGAFGFGSLIGSYLGGRFSDRFGANLVIINSLLISGFMLISLQFAKDFYSLFGLIFITAAFGEAYRPAVSTAVGNYVDQSKTGRTMALLRLAINLGMSASPAIGGFVAASLGYDWLFWIDGLTCMTAAVYFIFASRSWKEKELSMDEVPSLEGEISVVQPQKNGLYLLFLLSTFIMGFAFIQWFHSVPVFIKSEWGFDERYIGILMATNSLIITLIEMPVIHAIEAARKIRISVLAGLALIAMSFLPFLLPKMLILCFVATLLLTMGEILYFPFNNSIALNMSPMSKRGEYMSWYWMSWSLAHILAPTIGLAFIDRFGFSEFWVFIAFFACLGLFINWKISDKIKY</sequence>
<keyword evidence="5 7" id="KW-1133">Transmembrane helix</keyword>